<dbReference type="InterPro" id="IPR041667">
    <property type="entry name" value="Cupin_8"/>
</dbReference>
<feature type="compositionally biased region" description="Low complexity" evidence="12">
    <location>
        <begin position="415"/>
        <end position="448"/>
    </location>
</feature>
<evidence type="ECO:0000313" key="15">
    <source>
        <dbReference type="Proteomes" id="UP000187209"/>
    </source>
</evidence>
<evidence type="ECO:0000256" key="11">
    <source>
        <dbReference type="ARBA" id="ARBA00038068"/>
    </source>
</evidence>
<feature type="domain" description="JmjC" evidence="13">
    <location>
        <begin position="134"/>
        <end position="293"/>
    </location>
</feature>
<dbReference type="GO" id="GO:0046872">
    <property type="term" value="F:metal ion binding"/>
    <property type="evidence" value="ECO:0007669"/>
    <property type="project" value="UniProtKB-KW"/>
</dbReference>
<dbReference type="InterPro" id="IPR050910">
    <property type="entry name" value="JMJD6_ArgDemeth/LysHydrox"/>
</dbReference>
<gene>
    <name evidence="14" type="ORF">SteCoe_19252</name>
</gene>
<organism evidence="14 15">
    <name type="scientific">Stentor coeruleus</name>
    <dbReference type="NCBI Taxonomy" id="5963"/>
    <lineage>
        <taxon>Eukaryota</taxon>
        <taxon>Sar</taxon>
        <taxon>Alveolata</taxon>
        <taxon>Ciliophora</taxon>
        <taxon>Postciliodesmatophora</taxon>
        <taxon>Heterotrichea</taxon>
        <taxon>Heterotrichida</taxon>
        <taxon>Stentoridae</taxon>
        <taxon>Stentor</taxon>
    </lineage>
</organism>
<keyword evidence="10" id="KW-0539">Nucleus</keyword>
<evidence type="ECO:0000256" key="10">
    <source>
        <dbReference type="ARBA" id="ARBA00023242"/>
    </source>
</evidence>
<comment type="similarity">
    <text evidence="11">Belongs to the JMJD6 family.</text>
</comment>
<feature type="compositionally biased region" description="Basic and acidic residues" evidence="12">
    <location>
        <begin position="469"/>
        <end position="479"/>
    </location>
</feature>
<dbReference type="EMBL" id="MPUH01000421">
    <property type="protein sequence ID" value="OMJ80502.1"/>
    <property type="molecule type" value="Genomic_DNA"/>
</dbReference>
<evidence type="ECO:0000256" key="8">
    <source>
        <dbReference type="ARBA" id="ARBA00023015"/>
    </source>
</evidence>
<evidence type="ECO:0000259" key="13">
    <source>
        <dbReference type="PROSITE" id="PS51184"/>
    </source>
</evidence>
<reference evidence="14 15" key="1">
    <citation type="submission" date="2016-11" db="EMBL/GenBank/DDBJ databases">
        <title>The macronuclear genome of Stentor coeruleus: a giant cell with tiny introns.</title>
        <authorList>
            <person name="Slabodnick M."/>
            <person name="Ruby J.G."/>
            <person name="Reiff S.B."/>
            <person name="Swart E.C."/>
            <person name="Gosai S."/>
            <person name="Prabakaran S."/>
            <person name="Witkowska E."/>
            <person name="Larue G.E."/>
            <person name="Fisher S."/>
            <person name="Freeman R.M."/>
            <person name="Gunawardena J."/>
            <person name="Chu W."/>
            <person name="Stover N.A."/>
            <person name="Gregory B.D."/>
            <person name="Nowacki M."/>
            <person name="Derisi J."/>
            <person name="Roy S.W."/>
            <person name="Marshall W.F."/>
            <person name="Sood P."/>
        </authorList>
    </citation>
    <scope>NUCLEOTIDE SEQUENCE [LARGE SCALE GENOMIC DNA]</scope>
    <source>
        <strain evidence="14">WM001</strain>
    </source>
</reference>
<dbReference type="PANTHER" id="PTHR12480:SF32">
    <property type="entry name" value="BIFUNCTIONAL ARGININE DEMETHYLASE AND LYSYL-HYDROXYLASE JMJD6"/>
    <property type="match status" value="1"/>
</dbReference>
<dbReference type="PROSITE" id="PS51184">
    <property type="entry name" value="JMJC"/>
    <property type="match status" value="1"/>
</dbReference>
<comment type="caution">
    <text evidence="14">The sequence shown here is derived from an EMBL/GenBank/DDBJ whole genome shotgun (WGS) entry which is preliminary data.</text>
</comment>
<dbReference type="GO" id="GO:0005634">
    <property type="term" value="C:nucleus"/>
    <property type="evidence" value="ECO:0007669"/>
    <property type="project" value="UniProtKB-SubCell"/>
</dbReference>
<evidence type="ECO:0000313" key="14">
    <source>
        <dbReference type="EMBL" id="OMJ80502.1"/>
    </source>
</evidence>
<dbReference type="OrthoDB" id="424465at2759"/>
<dbReference type="Proteomes" id="UP000187209">
    <property type="component" value="Unassembled WGS sequence"/>
</dbReference>
<feature type="compositionally biased region" description="Polar residues" evidence="12">
    <location>
        <begin position="397"/>
        <end position="407"/>
    </location>
</feature>
<comment type="cofactor">
    <cofactor evidence="1">
        <name>Fe(2+)</name>
        <dbReference type="ChEBI" id="CHEBI:29033"/>
    </cofactor>
</comment>
<accession>A0A1R2BUK2</accession>
<evidence type="ECO:0000256" key="3">
    <source>
        <dbReference type="ARBA" id="ARBA00022723"/>
    </source>
</evidence>
<comment type="subcellular location">
    <subcellularLocation>
        <location evidence="2">Nucleus</location>
    </subcellularLocation>
</comment>
<evidence type="ECO:0000256" key="7">
    <source>
        <dbReference type="ARBA" id="ARBA00023004"/>
    </source>
</evidence>
<keyword evidence="7" id="KW-0408">Iron</keyword>
<feature type="compositionally biased region" description="Basic and acidic residues" evidence="12">
    <location>
        <begin position="357"/>
        <end position="371"/>
    </location>
</feature>
<dbReference type="PANTHER" id="PTHR12480">
    <property type="entry name" value="ARGININE DEMETHYLASE AND LYSYL-HYDROXYLASE JMJD"/>
    <property type="match status" value="1"/>
</dbReference>
<evidence type="ECO:0000256" key="1">
    <source>
        <dbReference type="ARBA" id="ARBA00001954"/>
    </source>
</evidence>
<keyword evidence="6" id="KW-0560">Oxidoreductase</keyword>
<evidence type="ECO:0000256" key="5">
    <source>
        <dbReference type="ARBA" id="ARBA00022964"/>
    </source>
</evidence>
<dbReference type="GO" id="GO:0005737">
    <property type="term" value="C:cytoplasm"/>
    <property type="evidence" value="ECO:0007669"/>
    <property type="project" value="TreeGrafter"/>
</dbReference>
<keyword evidence="15" id="KW-1185">Reference proteome</keyword>
<feature type="compositionally biased region" description="Basic residues" evidence="12">
    <location>
        <begin position="449"/>
        <end position="468"/>
    </location>
</feature>
<protein>
    <recommendedName>
        <fullName evidence="13">JmjC domain-containing protein</fullName>
    </recommendedName>
</protein>
<dbReference type="InterPro" id="IPR003347">
    <property type="entry name" value="JmjC_dom"/>
</dbReference>
<feature type="region of interest" description="Disordered" evidence="12">
    <location>
        <begin position="397"/>
        <end position="501"/>
    </location>
</feature>
<dbReference type="Gene3D" id="2.60.120.650">
    <property type="entry name" value="Cupin"/>
    <property type="match status" value="1"/>
</dbReference>
<feature type="region of interest" description="Disordered" evidence="12">
    <location>
        <begin position="322"/>
        <end position="384"/>
    </location>
</feature>
<evidence type="ECO:0000256" key="2">
    <source>
        <dbReference type="ARBA" id="ARBA00004123"/>
    </source>
</evidence>
<evidence type="ECO:0000256" key="4">
    <source>
        <dbReference type="ARBA" id="ARBA00022853"/>
    </source>
</evidence>
<keyword evidence="4" id="KW-0156">Chromatin regulator</keyword>
<name>A0A1R2BUK2_9CILI</name>
<dbReference type="Pfam" id="PF13621">
    <property type="entry name" value="Cupin_8"/>
    <property type="match status" value="1"/>
</dbReference>
<sequence length="501" mass="58351">MEKILKAKKLHRSEFSPEDWKKHKAYASDFTEKAFECKETVERRDSLSLSIDEFRMSYEAANRPLVITNEIILWPAFIKWSFSYLTAKFPESKLRCGETDTGSSIMLKIKHFIEYLNTQEDDSPLYIFDDSFDKKCPDLLSDYWVPKYFPDDLFEGIKNRPPYRWLLIGPKRSGTTMHKDPLSTSAWNASIVGYKLWALFPPNISPSIIKSPRLFEGSEHAEPFFWFRDVLPKISAKYGITPFIFMQRPGDLVYIPSNWWHAVLNITDTLAITHNFVSSCNFDSVWRSAKRHRPKFFSRWKNKLYTRNYELWKHGIRLDTIDKSSQSSDNSEEEKSEPEIQQKINRRGRSRFTSQTPEREIVMVNKEEEPKPNSNNNEPPKSPTKIVNAIQTIKKSRFTQASDQSYHSSSERSKSPTSSSPASSNYSSSQHSYSSSNSSQSQSSLSLKKYTRGKKKSRSRSSKSRQSYRSKESSNSEHYRRYKVKKLEKKSPGRVVTKKIK</sequence>
<dbReference type="SUPFAM" id="SSF51197">
    <property type="entry name" value="Clavaminate synthase-like"/>
    <property type="match status" value="1"/>
</dbReference>
<evidence type="ECO:0000256" key="6">
    <source>
        <dbReference type="ARBA" id="ARBA00023002"/>
    </source>
</evidence>
<keyword evidence="5" id="KW-0223">Dioxygenase</keyword>
<keyword evidence="9" id="KW-0804">Transcription</keyword>
<dbReference type="AlphaFoldDB" id="A0A1R2BUK2"/>
<dbReference type="SMART" id="SM00558">
    <property type="entry name" value="JmjC"/>
    <property type="match status" value="1"/>
</dbReference>
<dbReference type="GO" id="GO:0106140">
    <property type="term" value="F:P-TEFb complex binding"/>
    <property type="evidence" value="ECO:0007669"/>
    <property type="project" value="TreeGrafter"/>
</dbReference>
<dbReference type="GO" id="GO:0033749">
    <property type="term" value="F:histone H4R3 demethylase activity"/>
    <property type="evidence" value="ECO:0007669"/>
    <property type="project" value="TreeGrafter"/>
</dbReference>
<keyword evidence="3" id="KW-0479">Metal-binding</keyword>
<evidence type="ECO:0000256" key="12">
    <source>
        <dbReference type="SAM" id="MobiDB-lite"/>
    </source>
</evidence>
<evidence type="ECO:0000256" key="9">
    <source>
        <dbReference type="ARBA" id="ARBA00023163"/>
    </source>
</evidence>
<keyword evidence="8" id="KW-0805">Transcription regulation</keyword>
<proteinExistence type="inferred from homology"/>